<proteinExistence type="predicted"/>
<dbReference type="EMBL" id="SJPS01000004">
    <property type="protein sequence ID" value="TWU25773.1"/>
    <property type="molecule type" value="Genomic_DNA"/>
</dbReference>
<sequence>MIREMTRVDSDVAVVAGRTLYRTSDFSDQKLTPAESLEQEISRLTWAVVDGWASREERNELAALVELQHEYRHLGS</sequence>
<protein>
    <submittedName>
        <fullName evidence="1">Uncharacterized protein</fullName>
    </submittedName>
</protein>
<name>A0A5C6CLK3_9BACT</name>
<gene>
    <name evidence="1" type="ORF">Pla144_29850</name>
</gene>
<keyword evidence="2" id="KW-1185">Reference proteome</keyword>
<accession>A0A5C6CLK3</accession>
<comment type="caution">
    <text evidence="1">The sequence shown here is derived from an EMBL/GenBank/DDBJ whole genome shotgun (WGS) entry which is preliminary data.</text>
</comment>
<evidence type="ECO:0000313" key="1">
    <source>
        <dbReference type="EMBL" id="TWU25773.1"/>
    </source>
</evidence>
<dbReference type="AlphaFoldDB" id="A0A5C6CLK3"/>
<evidence type="ECO:0000313" key="2">
    <source>
        <dbReference type="Proteomes" id="UP000318437"/>
    </source>
</evidence>
<organism evidence="1 2">
    <name type="scientific">Bythopirellula polymerisocia</name>
    <dbReference type="NCBI Taxonomy" id="2528003"/>
    <lineage>
        <taxon>Bacteria</taxon>
        <taxon>Pseudomonadati</taxon>
        <taxon>Planctomycetota</taxon>
        <taxon>Planctomycetia</taxon>
        <taxon>Pirellulales</taxon>
        <taxon>Lacipirellulaceae</taxon>
        <taxon>Bythopirellula</taxon>
    </lineage>
</organism>
<dbReference type="Proteomes" id="UP000318437">
    <property type="component" value="Unassembled WGS sequence"/>
</dbReference>
<reference evidence="1 2" key="1">
    <citation type="submission" date="2019-02" db="EMBL/GenBank/DDBJ databases">
        <title>Deep-cultivation of Planctomycetes and their phenomic and genomic characterization uncovers novel biology.</title>
        <authorList>
            <person name="Wiegand S."/>
            <person name="Jogler M."/>
            <person name="Boedeker C."/>
            <person name="Pinto D."/>
            <person name="Vollmers J."/>
            <person name="Rivas-Marin E."/>
            <person name="Kohn T."/>
            <person name="Peeters S.H."/>
            <person name="Heuer A."/>
            <person name="Rast P."/>
            <person name="Oberbeckmann S."/>
            <person name="Bunk B."/>
            <person name="Jeske O."/>
            <person name="Meyerdierks A."/>
            <person name="Storesund J.E."/>
            <person name="Kallscheuer N."/>
            <person name="Luecker S."/>
            <person name="Lage O.M."/>
            <person name="Pohl T."/>
            <person name="Merkel B.J."/>
            <person name="Hornburger P."/>
            <person name="Mueller R.-W."/>
            <person name="Bruemmer F."/>
            <person name="Labrenz M."/>
            <person name="Spormann A.M."/>
            <person name="Op Den Camp H."/>
            <person name="Overmann J."/>
            <person name="Amann R."/>
            <person name="Jetten M.S.M."/>
            <person name="Mascher T."/>
            <person name="Medema M.H."/>
            <person name="Devos D.P."/>
            <person name="Kaster A.-K."/>
            <person name="Ovreas L."/>
            <person name="Rohde M."/>
            <person name="Galperin M.Y."/>
            <person name="Jogler C."/>
        </authorList>
    </citation>
    <scope>NUCLEOTIDE SEQUENCE [LARGE SCALE GENOMIC DNA]</scope>
    <source>
        <strain evidence="1 2">Pla144</strain>
    </source>
</reference>